<gene>
    <name evidence="2" type="ORF">IPF40_14800</name>
    <name evidence="3" type="ORF">IPI13_04025</name>
    <name evidence="4" type="ORF">IPP00_05315</name>
</gene>
<dbReference type="Pfam" id="PF12728">
    <property type="entry name" value="HTH_17"/>
    <property type="match status" value="1"/>
</dbReference>
<evidence type="ECO:0000313" key="2">
    <source>
        <dbReference type="EMBL" id="MBK6302242.1"/>
    </source>
</evidence>
<dbReference type="InterPro" id="IPR010093">
    <property type="entry name" value="SinI_DNA-bd"/>
</dbReference>
<feature type="domain" description="Helix-turn-helix" evidence="1">
    <location>
        <begin position="77"/>
        <end position="125"/>
    </location>
</feature>
<dbReference type="GO" id="GO:0003677">
    <property type="term" value="F:DNA binding"/>
    <property type="evidence" value="ECO:0007669"/>
    <property type="project" value="UniProtKB-KW"/>
</dbReference>
<comment type="caution">
    <text evidence="2">The sequence shown here is derived from an EMBL/GenBank/DDBJ whole genome shotgun (WGS) entry which is preliminary data.</text>
</comment>
<dbReference type="Proteomes" id="UP000726105">
    <property type="component" value="Unassembled WGS sequence"/>
</dbReference>
<evidence type="ECO:0000313" key="6">
    <source>
        <dbReference type="Proteomes" id="UP000726105"/>
    </source>
</evidence>
<accession>A0A934X6R3</accession>
<dbReference type="InterPro" id="IPR009061">
    <property type="entry name" value="DNA-bd_dom_put_sf"/>
</dbReference>
<dbReference type="SUPFAM" id="SSF46955">
    <property type="entry name" value="Putative DNA-binding domain"/>
    <property type="match status" value="1"/>
</dbReference>
<dbReference type="EMBL" id="JADKGK010000011">
    <property type="protein sequence ID" value="MBL0003416.1"/>
    <property type="molecule type" value="Genomic_DNA"/>
</dbReference>
<proteinExistence type="predicted"/>
<evidence type="ECO:0000313" key="5">
    <source>
        <dbReference type="Proteomes" id="UP000718281"/>
    </source>
</evidence>
<evidence type="ECO:0000259" key="1">
    <source>
        <dbReference type="Pfam" id="PF12728"/>
    </source>
</evidence>
<dbReference type="Proteomes" id="UP000886632">
    <property type="component" value="Unassembled WGS sequence"/>
</dbReference>
<protein>
    <submittedName>
        <fullName evidence="2">Excisionase family DNA-binding protein</fullName>
    </submittedName>
</protein>
<reference evidence="5 6" key="1">
    <citation type="submission" date="2020-10" db="EMBL/GenBank/DDBJ databases">
        <title>Connecting structure to function with the recovery of over 1000 high-quality activated sludge metagenome-assembled genomes encoding full-length rRNA genes using long-read sequencing.</title>
        <authorList>
            <person name="Singleton C.M."/>
            <person name="Petriglieri F."/>
            <person name="Kristensen J.M."/>
            <person name="Kirkegaard R.H."/>
            <person name="Michaelsen T.Y."/>
            <person name="Andersen M.H."/>
            <person name="Karst S.M."/>
            <person name="Dueholm M.S."/>
            <person name="Nielsen P.H."/>
            <person name="Albertsen M."/>
        </authorList>
    </citation>
    <scope>NUCLEOTIDE SEQUENCE [LARGE SCALE GENOMIC DNA]</scope>
    <source>
        <strain evidence="2">AalE_18-Q3-R2-46_BAT3C.188</strain>
        <strain evidence="3">Ega_18-Q3-R5-49_MAXAC.001</strain>
        <strain evidence="4">Ribe_18-Q3-R11-54_MAXAC.001</strain>
    </source>
</reference>
<keyword evidence="2" id="KW-0238">DNA-binding</keyword>
<dbReference type="InterPro" id="IPR041657">
    <property type="entry name" value="HTH_17"/>
</dbReference>
<name>A0A934X6R3_9MICO</name>
<dbReference type="NCBIfam" id="TIGR01764">
    <property type="entry name" value="excise"/>
    <property type="match status" value="1"/>
</dbReference>
<organism evidence="2 5">
    <name type="scientific">Candidatus Phosphoribacter hodrii</name>
    <dbReference type="NCBI Taxonomy" id="2953743"/>
    <lineage>
        <taxon>Bacteria</taxon>
        <taxon>Bacillati</taxon>
        <taxon>Actinomycetota</taxon>
        <taxon>Actinomycetes</taxon>
        <taxon>Micrococcales</taxon>
        <taxon>Dermatophilaceae</taxon>
        <taxon>Candidatus Phosphoribacter</taxon>
    </lineage>
</organism>
<dbReference type="EMBL" id="JADJIB010000001">
    <property type="protein sequence ID" value="MBK7272350.1"/>
    <property type="molecule type" value="Genomic_DNA"/>
</dbReference>
<dbReference type="Proteomes" id="UP000718281">
    <property type="component" value="Unassembled WGS sequence"/>
</dbReference>
<sequence length="144" mass="15509">MTATLAGAVRVTVTEREARQAKDVLGTLGRPDGSLSVDLDGQRVGPLPRDVGIVLQSVLQAMADGRTVTIGTIPEIVTTSTAASMLGISRPTLMKMIKDGEIQAHKVGSHHRLRAEDVLAARRARRARERAAFDQLRELDDSTD</sequence>
<evidence type="ECO:0000313" key="3">
    <source>
        <dbReference type="EMBL" id="MBK7272350.1"/>
    </source>
</evidence>
<evidence type="ECO:0000313" key="4">
    <source>
        <dbReference type="EMBL" id="MBL0003416.1"/>
    </source>
</evidence>
<dbReference type="EMBL" id="JADIXZ010000008">
    <property type="protein sequence ID" value="MBK6302242.1"/>
    <property type="molecule type" value="Genomic_DNA"/>
</dbReference>
<dbReference type="AlphaFoldDB" id="A0A934X6R3"/>